<keyword evidence="1" id="KW-0496">Mitochondrion</keyword>
<proteinExistence type="predicted"/>
<evidence type="ECO:0000313" key="1">
    <source>
        <dbReference type="EMBL" id="QCW06964.1"/>
    </source>
</evidence>
<dbReference type="EMBL" id="MK820635">
    <property type="protein sequence ID" value="QCW06964.1"/>
    <property type="molecule type" value="Genomic_DNA"/>
</dbReference>
<accession>A0A4Y5MV60</accession>
<name>A0A4Y5MV60_9PEZI</name>
<sequence>MYLKVIVRIELSPLPFQDRHFCSQPRSYSPPFEAYCHPFWEWPLGDNLSRPLQFRIAGPCCRLLSFSFIGGFTLPIATRWIEITFDHPTWKSNTRCVLSKVRGLAFIRYYRSEPNSTYTLV</sequence>
<protein>
    <submittedName>
        <fullName evidence="1">Uncharacterized protein</fullName>
    </submittedName>
</protein>
<reference evidence="1" key="1">
    <citation type="submission" date="2019-04" db="EMBL/GenBank/DDBJ databases">
        <authorList>
            <person name="Yu Z."/>
            <person name="Deng C."/>
        </authorList>
    </citation>
    <scope>NUCLEOTIDE SEQUENCE</scope>
</reference>
<dbReference type="AlphaFoldDB" id="A0A4Y5MV60"/>
<organism evidence="1">
    <name type="scientific">Orbilia brochopaga</name>
    <dbReference type="NCBI Taxonomy" id="3140254"/>
    <lineage>
        <taxon>Eukaryota</taxon>
        <taxon>Fungi</taxon>
        <taxon>Dikarya</taxon>
        <taxon>Ascomycota</taxon>
        <taxon>Pezizomycotina</taxon>
        <taxon>Orbiliomycetes</taxon>
        <taxon>Orbiliales</taxon>
        <taxon>Orbiliaceae</taxon>
        <taxon>Orbilia</taxon>
    </lineage>
</organism>
<gene>
    <name evidence="1" type="primary">orf121</name>
</gene>
<geneLocation type="mitochondrion" evidence="1"/>